<organism evidence="1 2">
    <name type="scientific">Araneus ventricosus</name>
    <name type="common">Orbweaver spider</name>
    <name type="synonym">Epeira ventricosa</name>
    <dbReference type="NCBI Taxonomy" id="182803"/>
    <lineage>
        <taxon>Eukaryota</taxon>
        <taxon>Metazoa</taxon>
        <taxon>Ecdysozoa</taxon>
        <taxon>Arthropoda</taxon>
        <taxon>Chelicerata</taxon>
        <taxon>Arachnida</taxon>
        <taxon>Araneae</taxon>
        <taxon>Araneomorphae</taxon>
        <taxon>Entelegynae</taxon>
        <taxon>Araneoidea</taxon>
        <taxon>Araneidae</taxon>
        <taxon>Araneus</taxon>
    </lineage>
</organism>
<dbReference type="EMBL" id="BGPR01000440">
    <property type="protein sequence ID" value="GBM20311.1"/>
    <property type="molecule type" value="Genomic_DNA"/>
</dbReference>
<keyword evidence="2" id="KW-1185">Reference proteome</keyword>
<accession>A0A4Y2DU87</accession>
<reference evidence="1 2" key="1">
    <citation type="journal article" date="2019" name="Sci. Rep.">
        <title>Orb-weaving spider Araneus ventricosus genome elucidates the spidroin gene catalogue.</title>
        <authorList>
            <person name="Kono N."/>
            <person name="Nakamura H."/>
            <person name="Ohtoshi R."/>
            <person name="Moran D.A.P."/>
            <person name="Shinohara A."/>
            <person name="Yoshida Y."/>
            <person name="Fujiwara M."/>
            <person name="Mori M."/>
            <person name="Tomita M."/>
            <person name="Arakawa K."/>
        </authorList>
    </citation>
    <scope>NUCLEOTIDE SEQUENCE [LARGE SCALE GENOMIC DNA]</scope>
</reference>
<dbReference type="AlphaFoldDB" id="A0A4Y2DU87"/>
<gene>
    <name evidence="1" type="ORF">AVEN_195869_1</name>
</gene>
<evidence type="ECO:0000313" key="2">
    <source>
        <dbReference type="Proteomes" id="UP000499080"/>
    </source>
</evidence>
<evidence type="ECO:0000313" key="1">
    <source>
        <dbReference type="EMBL" id="GBM20311.1"/>
    </source>
</evidence>
<dbReference type="OrthoDB" id="6437663at2759"/>
<proteinExistence type="predicted"/>
<sequence>MASAVDSRIFKPFLPSLLHFATVKVAVALCNDFHLVTLQHAFGNIKAGKVNVLFGNDELPLMLEIQRAQEKLRSIPGCLRKRVMEAVHGLIYVSRQWRDDQYRILRSECEDCNFYWRSDGRIDGNKTAQHFVQNANIDFRKRFALACKYCLQESIQTLWPEVEASGETDGLGMDLNYMVRFWVIRMRDGSRVPQTQDLRKFFSNLLHCLMAPRLCSFFPSVRPEKRENYFFFIKLAEDDDCLSCLYAMTEEEQKLMAKRFPLKLLNIAMEWPLRSIFVETVEKMWNYIDARCFRDLMDLFFEKESAWKDFDYYELFEVFWNSSPIHLRESVKKIPYLRAKIDFCLNEIRKGEELIFKNEEMKK</sequence>
<protein>
    <submittedName>
        <fullName evidence="1">Uncharacterized protein</fullName>
    </submittedName>
</protein>
<name>A0A4Y2DU87_ARAVE</name>
<dbReference type="Proteomes" id="UP000499080">
    <property type="component" value="Unassembled WGS sequence"/>
</dbReference>
<comment type="caution">
    <text evidence="1">The sequence shown here is derived from an EMBL/GenBank/DDBJ whole genome shotgun (WGS) entry which is preliminary data.</text>
</comment>